<dbReference type="EMBL" id="CT573072">
    <property type="protein sequence ID" value="CAJ72560.1"/>
    <property type="molecule type" value="Genomic_DNA"/>
</dbReference>
<name>Q1PZP9_KUEST</name>
<organism evidence="1">
    <name type="scientific">Kuenenia stuttgartiensis</name>
    <dbReference type="NCBI Taxonomy" id="174633"/>
    <lineage>
        <taxon>Bacteria</taxon>
        <taxon>Pseudomonadati</taxon>
        <taxon>Planctomycetota</taxon>
        <taxon>Candidatus Brocadiia</taxon>
        <taxon>Candidatus Brocadiales</taxon>
        <taxon>Candidatus Brocadiaceae</taxon>
        <taxon>Candidatus Kuenenia</taxon>
    </lineage>
</organism>
<protein>
    <submittedName>
        <fullName evidence="1">Uncharacterized protein</fullName>
    </submittedName>
</protein>
<gene>
    <name evidence="1" type="ORF">kustd1815</name>
</gene>
<reference evidence="1" key="2">
    <citation type="submission" date="2006-01" db="EMBL/GenBank/DDBJ databases">
        <authorList>
            <person name="Genoscope"/>
        </authorList>
    </citation>
    <scope>NUCLEOTIDE SEQUENCE</scope>
</reference>
<dbReference type="AlphaFoldDB" id="Q1PZP9"/>
<accession>Q1PZP9</accession>
<sequence length="65" mass="7322">MRNPGASGHRPRAIINPVCRSATPPCDIHPLNHPLPIEFKIDLPPLLFRFVAECVRSCFEIRNCS</sequence>
<proteinExistence type="predicted"/>
<evidence type="ECO:0000313" key="1">
    <source>
        <dbReference type="EMBL" id="CAJ72560.1"/>
    </source>
</evidence>
<reference evidence="1" key="1">
    <citation type="journal article" date="2006" name="Nature">
        <title>Deciphering the evolution and metabolism of an anammox bacterium from a community genome.</title>
        <authorList>
            <person name="Strous M."/>
            <person name="Pelletier E."/>
            <person name="Mangenot S."/>
            <person name="Rattei T."/>
            <person name="Lehner A."/>
            <person name="Taylor M.W."/>
            <person name="Horn M."/>
            <person name="Daims H."/>
            <person name="Bartol-Mavel D."/>
            <person name="Wincker P."/>
            <person name="Barbe V."/>
            <person name="Fonknechten N."/>
            <person name="Vallenet D."/>
            <person name="Segurens B."/>
            <person name="Schenowitz-Truong C."/>
            <person name="Medigue C."/>
            <person name="Collingro A."/>
            <person name="Snel B."/>
            <person name="Dutilh B.E."/>
            <person name="OpDenCamp H.J.M."/>
            <person name="vanDerDrift C."/>
            <person name="Cirpus I."/>
            <person name="vanDePas-Schoonen K.T."/>
            <person name="Harhangi H.R."/>
            <person name="vanNiftrik L."/>
            <person name="Schmid M."/>
            <person name="Keltjens J."/>
            <person name="vanDeVossenberg J."/>
            <person name="Kartal B."/>
            <person name="Meier H."/>
            <person name="Frishman D."/>
            <person name="Huynen M.A."/>
            <person name="Mewes H."/>
            <person name="Weissenbach J."/>
            <person name="Jetten M.S.M."/>
            <person name="Wagner M."/>
            <person name="LePaslier D."/>
        </authorList>
    </citation>
    <scope>NUCLEOTIDE SEQUENCE</scope>
</reference>